<feature type="region of interest" description="Disordered" evidence="5">
    <location>
        <begin position="1"/>
        <end position="20"/>
    </location>
</feature>
<dbReference type="Gene3D" id="3.40.50.1700">
    <property type="entry name" value="Glycoside hydrolase family 3 C-terminal domain"/>
    <property type="match status" value="1"/>
</dbReference>
<dbReference type="Pfam" id="PF01915">
    <property type="entry name" value="Glyco_hydro_3_C"/>
    <property type="match status" value="1"/>
</dbReference>
<accession>X0R9N4</accession>
<dbReference type="Gene3D" id="3.20.20.300">
    <property type="entry name" value="Glycoside hydrolase, family 3, N-terminal domain"/>
    <property type="match status" value="1"/>
</dbReference>
<comment type="caution">
    <text evidence="7">The sequence shown here is derived from an EMBL/GenBank/DDBJ whole genome shotgun (WGS) entry which is preliminary data.</text>
</comment>
<evidence type="ECO:0000259" key="6">
    <source>
        <dbReference type="SMART" id="SM01217"/>
    </source>
</evidence>
<dbReference type="OrthoDB" id="3187421at2"/>
<evidence type="ECO:0000256" key="4">
    <source>
        <dbReference type="RuleBase" id="RU361161"/>
    </source>
</evidence>
<dbReference type="Gene3D" id="2.60.120.260">
    <property type="entry name" value="Galactose-binding domain-like"/>
    <property type="match status" value="1"/>
</dbReference>
<sequence length="812" mass="86287">MADTRNPLADQASTGPRQDLESRIHKSIATLDLESKVRLLTGATNFTLYPDPAIELAEVVLSDGPTGVRGERFTGGRIACLLPNATLLSQHWDTAVAEEVGALLAEEAGAQHVHVVLGPTVNLHRTPLAGRLFESFSEDPLLTGALASAYIKGLQDNGIGATLKHFVANESETDRKTVNSVVDERTLHEVYLLPFEMAVADANPWAIMAAYNDINGVPATANTALIEGVLKDEWGYDGLVMSDWYATDSTAESANAGLDLSMPGPAGPWGDALVAAVRAGEVAETTVDEHVRRVLRLAGRVGALDSEREWPSTAPAPDSPSRREALRNLAAGGMTVLVNRQSILPLATEGTVALIGRHATETVVQGAGSSQVRPPHAIGIADGITEALGADRVSVVDGVEISTDPLAAAQHFLRDPETGEFGMRVTTRDDRGEVIESRYVDWSEVSLRESPWLESAATIELTAEVVMEQATRMQVGVRGRGDWTFTAPGHFEQVHLDRVDDAGEVLRLPFRTVVLDLEPGATITAVAAAAPGRPVLGLAARVATKPPAVAISAATRAARNADVAVVVVGLTPEQETEEVDKITLALPGEQDALVAAVAAVARRTVVVVNAATPVLMPWLDRVDAVLWAGLPGQEAGAAVAAVLTGEVEPAGRLVTTFPARDGDGPTWSPVPVHGELPYSEGSAVGYRGWQTEPLFWFGHGLGYTEWSYGEANLTVDDAIRAVTVPVTNSGSRAGREVVQAYWRPEGEPVRLIGWAGVDVEPGQTASVDVPVDRRVLRRWHRGGWQPLPLTGEVLIARGLGDIRVTLPVSGQR</sequence>
<dbReference type="PRINTS" id="PR00133">
    <property type="entry name" value="GLHYDRLASE3"/>
</dbReference>
<dbReference type="Pfam" id="PF00933">
    <property type="entry name" value="Glyco_hydro_3"/>
    <property type="match status" value="1"/>
</dbReference>
<comment type="similarity">
    <text evidence="1 4">Belongs to the glycosyl hydrolase 3 family.</text>
</comment>
<dbReference type="InterPro" id="IPR050288">
    <property type="entry name" value="Cellulose_deg_GH3"/>
</dbReference>
<evidence type="ECO:0000256" key="2">
    <source>
        <dbReference type="ARBA" id="ARBA00022801"/>
    </source>
</evidence>
<dbReference type="SUPFAM" id="SSF52279">
    <property type="entry name" value="Beta-D-glucan exohydrolase, C-terminal domain"/>
    <property type="match status" value="1"/>
</dbReference>
<dbReference type="Gene3D" id="2.60.40.10">
    <property type="entry name" value="Immunoglobulins"/>
    <property type="match status" value="1"/>
</dbReference>
<reference evidence="7 8" key="1">
    <citation type="submission" date="2014-02" db="EMBL/GenBank/DDBJ databases">
        <title>Whole genome shotgun sequence of Rhodococcus wratislaviensis NBRC 100605.</title>
        <authorList>
            <person name="Hosoyama A."/>
            <person name="Tsuchikane K."/>
            <person name="Yoshida I."/>
            <person name="Ohji S."/>
            <person name="Ichikawa N."/>
            <person name="Yamazoe A."/>
            <person name="Fujita N."/>
        </authorList>
    </citation>
    <scope>NUCLEOTIDE SEQUENCE [LARGE SCALE GENOMIC DNA]</scope>
    <source>
        <strain evidence="7 8">NBRC 100605</strain>
    </source>
</reference>
<dbReference type="InterPro" id="IPR036881">
    <property type="entry name" value="Glyco_hydro_3_C_sf"/>
</dbReference>
<evidence type="ECO:0000313" key="7">
    <source>
        <dbReference type="EMBL" id="GAF47720.1"/>
    </source>
</evidence>
<organism evidence="7 8">
    <name type="scientific">Rhodococcus wratislaviensis NBRC 100605</name>
    <dbReference type="NCBI Taxonomy" id="1219028"/>
    <lineage>
        <taxon>Bacteria</taxon>
        <taxon>Bacillati</taxon>
        <taxon>Actinomycetota</taxon>
        <taxon>Actinomycetes</taxon>
        <taxon>Mycobacteriales</taxon>
        <taxon>Nocardiaceae</taxon>
        <taxon>Rhodococcus</taxon>
    </lineage>
</organism>
<evidence type="ECO:0000256" key="3">
    <source>
        <dbReference type="ARBA" id="ARBA00023277"/>
    </source>
</evidence>
<dbReference type="InterPro" id="IPR002772">
    <property type="entry name" value="Glyco_hydro_3_C"/>
</dbReference>
<dbReference type="InterPro" id="IPR019800">
    <property type="entry name" value="Glyco_hydro_3_AS"/>
</dbReference>
<feature type="domain" description="Fibronectin type III-like" evidence="6">
    <location>
        <begin position="736"/>
        <end position="799"/>
    </location>
</feature>
<keyword evidence="8" id="KW-1185">Reference proteome</keyword>
<proteinExistence type="inferred from homology"/>
<dbReference type="InterPro" id="IPR026891">
    <property type="entry name" value="Fn3-like"/>
</dbReference>
<dbReference type="PROSITE" id="PS00775">
    <property type="entry name" value="GLYCOSYL_HYDROL_F3"/>
    <property type="match status" value="1"/>
</dbReference>
<dbReference type="Proteomes" id="UP000019491">
    <property type="component" value="Unassembled WGS sequence"/>
</dbReference>
<dbReference type="InterPro" id="IPR017853">
    <property type="entry name" value="GH"/>
</dbReference>
<dbReference type="InterPro" id="IPR001764">
    <property type="entry name" value="Glyco_hydro_3_N"/>
</dbReference>
<dbReference type="GO" id="GO:0005975">
    <property type="term" value="P:carbohydrate metabolic process"/>
    <property type="evidence" value="ECO:0007669"/>
    <property type="project" value="InterPro"/>
</dbReference>
<dbReference type="EMBL" id="BAWF01000044">
    <property type="protein sequence ID" value="GAF47720.1"/>
    <property type="molecule type" value="Genomic_DNA"/>
</dbReference>
<dbReference type="InterPro" id="IPR036962">
    <property type="entry name" value="Glyco_hydro_3_N_sf"/>
</dbReference>
<dbReference type="SMART" id="SM01217">
    <property type="entry name" value="Fn3_like"/>
    <property type="match status" value="1"/>
</dbReference>
<name>X0R9N4_RHOWR</name>
<keyword evidence="2 4" id="KW-0378">Hydrolase</keyword>
<protein>
    <submittedName>
        <fullName evidence="7">Putative beta-glucosidase</fullName>
    </submittedName>
</protein>
<dbReference type="PANTHER" id="PTHR42715">
    <property type="entry name" value="BETA-GLUCOSIDASE"/>
    <property type="match status" value="1"/>
</dbReference>
<dbReference type="SUPFAM" id="SSF51445">
    <property type="entry name" value="(Trans)glycosidases"/>
    <property type="match status" value="1"/>
</dbReference>
<evidence type="ECO:0000313" key="8">
    <source>
        <dbReference type="Proteomes" id="UP000019491"/>
    </source>
</evidence>
<evidence type="ECO:0000256" key="1">
    <source>
        <dbReference type="ARBA" id="ARBA00005336"/>
    </source>
</evidence>
<gene>
    <name evidence="7" type="ORF">RW1_044_00650</name>
</gene>
<keyword evidence="4" id="KW-0326">Glycosidase</keyword>
<evidence type="ECO:0000256" key="5">
    <source>
        <dbReference type="SAM" id="MobiDB-lite"/>
    </source>
</evidence>
<dbReference type="RefSeq" id="WP_052033457.1">
    <property type="nucleotide sequence ID" value="NZ_BAWF01000044.1"/>
</dbReference>
<dbReference type="PANTHER" id="PTHR42715:SF10">
    <property type="entry name" value="BETA-GLUCOSIDASE"/>
    <property type="match status" value="1"/>
</dbReference>
<dbReference type="Pfam" id="PF14310">
    <property type="entry name" value="Fn3-like"/>
    <property type="match status" value="1"/>
</dbReference>
<dbReference type="InterPro" id="IPR013783">
    <property type="entry name" value="Ig-like_fold"/>
</dbReference>
<keyword evidence="3" id="KW-0119">Carbohydrate metabolism</keyword>
<dbReference type="GO" id="GO:0004553">
    <property type="term" value="F:hydrolase activity, hydrolyzing O-glycosyl compounds"/>
    <property type="evidence" value="ECO:0007669"/>
    <property type="project" value="InterPro"/>
</dbReference>
<dbReference type="AlphaFoldDB" id="X0R9N4"/>